<dbReference type="GO" id="GO:0000455">
    <property type="term" value="P:enzyme-directed rRNA pseudouridine synthesis"/>
    <property type="evidence" value="ECO:0007669"/>
    <property type="project" value="TreeGrafter"/>
</dbReference>
<dbReference type="InterPro" id="IPR050188">
    <property type="entry name" value="RluA_PseudoU_synthase"/>
</dbReference>
<dbReference type="InterPro" id="IPR006224">
    <property type="entry name" value="PsdUridine_synth_RluA-like_CS"/>
</dbReference>
<dbReference type="STRING" id="1798475.A2837_03245"/>
<evidence type="ECO:0000256" key="1">
    <source>
        <dbReference type="ARBA" id="ARBA00010876"/>
    </source>
</evidence>
<accession>A0A1F6BX16</accession>
<dbReference type="PANTHER" id="PTHR21600:SF44">
    <property type="entry name" value="RIBOSOMAL LARGE SUBUNIT PSEUDOURIDINE SYNTHASE D"/>
    <property type="match status" value="1"/>
</dbReference>
<evidence type="ECO:0000313" key="5">
    <source>
        <dbReference type="Proteomes" id="UP000176322"/>
    </source>
</evidence>
<dbReference type="CDD" id="cd02869">
    <property type="entry name" value="PseudoU_synth_RluA_like"/>
    <property type="match status" value="1"/>
</dbReference>
<evidence type="ECO:0000259" key="3">
    <source>
        <dbReference type="Pfam" id="PF00849"/>
    </source>
</evidence>
<dbReference type="InterPro" id="IPR006145">
    <property type="entry name" value="PsdUridine_synth_RsuA/RluA"/>
</dbReference>
<dbReference type="GO" id="GO:0003723">
    <property type="term" value="F:RNA binding"/>
    <property type="evidence" value="ECO:0007669"/>
    <property type="project" value="InterPro"/>
</dbReference>
<reference evidence="4 5" key="1">
    <citation type="journal article" date="2016" name="Nat. Commun.">
        <title>Thousands of microbial genomes shed light on interconnected biogeochemical processes in an aquifer system.</title>
        <authorList>
            <person name="Anantharaman K."/>
            <person name="Brown C.T."/>
            <person name="Hug L.A."/>
            <person name="Sharon I."/>
            <person name="Castelle C.J."/>
            <person name="Probst A.J."/>
            <person name="Thomas B.C."/>
            <person name="Singh A."/>
            <person name="Wilkins M.J."/>
            <person name="Karaoz U."/>
            <person name="Brodie E.L."/>
            <person name="Williams K.H."/>
            <person name="Hubbard S.S."/>
            <person name="Banfield J.F."/>
        </authorList>
    </citation>
    <scope>NUCLEOTIDE SEQUENCE [LARGE SCALE GENOMIC DNA]</scope>
</reference>
<organism evidence="4 5">
    <name type="scientific">Candidatus Kaiserbacteria bacterium RIFCSPHIGHO2_01_FULL_46_22</name>
    <dbReference type="NCBI Taxonomy" id="1798475"/>
    <lineage>
        <taxon>Bacteria</taxon>
        <taxon>Candidatus Kaiseribacteriota</taxon>
    </lineage>
</organism>
<dbReference type="Gene3D" id="3.30.2350.10">
    <property type="entry name" value="Pseudouridine synthase"/>
    <property type="match status" value="1"/>
</dbReference>
<dbReference type="Proteomes" id="UP000176322">
    <property type="component" value="Unassembled WGS sequence"/>
</dbReference>
<proteinExistence type="inferred from homology"/>
<gene>
    <name evidence="4" type="ORF">A2837_03245</name>
</gene>
<dbReference type="GO" id="GO:0140098">
    <property type="term" value="F:catalytic activity, acting on RNA"/>
    <property type="evidence" value="ECO:0007669"/>
    <property type="project" value="UniProtKB-ARBA"/>
</dbReference>
<comment type="similarity">
    <text evidence="1">Belongs to the pseudouridine synthase RluA family.</text>
</comment>
<dbReference type="AlphaFoldDB" id="A0A1F6BX16"/>
<dbReference type="EMBL" id="MFKO01000008">
    <property type="protein sequence ID" value="OGG41494.1"/>
    <property type="molecule type" value="Genomic_DNA"/>
</dbReference>
<evidence type="ECO:0000256" key="2">
    <source>
        <dbReference type="ARBA" id="ARBA00023235"/>
    </source>
</evidence>
<feature type="domain" description="Pseudouridine synthase RsuA/RluA-like" evidence="3">
    <location>
        <begin position="12"/>
        <end position="182"/>
    </location>
</feature>
<dbReference type="SUPFAM" id="SSF55120">
    <property type="entry name" value="Pseudouridine synthase"/>
    <property type="match status" value="1"/>
</dbReference>
<dbReference type="Pfam" id="PF00849">
    <property type="entry name" value="PseudoU_synth_2"/>
    <property type="match status" value="1"/>
</dbReference>
<dbReference type="PANTHER" id="PTHR21600">
    <property type="entry name" value="MITOCHONDRIAL RNA PSEUDOURIDINE SYNTHASE"/>
    <property type="match status" value="1"/>
</dbReference>
<dbReference type="PROSITE" id="PS01129">
    <property type="entry name" value="PSI_RLU"/>
    <property type="match status" value="1"/>
</dbReference>
<name>A0A1F6BX16_9BACT</name>
<comment type="caution">
    <text evidence="4">The sequence shown here is derived from an EMBL/GenBank/DDBJ whole genome shotgun (WGS) entry which is preliminary data.</text>
</comment>
<dbReference type="InterPro" id="IPR020103">
    <property type="entry name" value="PsdUridine_synth_cat_dom_sf"/>
</dbReference>
<protein>
    <recommendedName>
        <fullName evidence="3">Pseudouridine synthase RsuA/RluA-like domain-containing protein</fullName>
    </recommendedName>
</protein>
<sequence>MNEPQVISENDDILVINKPTGLAVHGEGVDPTGTVVEWFLSRVPQARGVGEPRIGKDGKEIERSGIVHRLDRDTSGVMVLAKTQTAFDHLKSEFLERRVKKEYRALVYGAMKERWGTINRSIGRSTKDWKLRSADRGAKGHLREAVTEWECIQIGQYEDKSFSYLRLRPKTGRMHQLRVHLKAIGRPIVGDQLYAGNQLGEGGDLKLDRLALHAFSLVFALPSGEVQTFESPVPAELNAAIELLG</sequence>
<keyword evidence="2" id="KW-0413">Isomerase</keyword>
<evidence type="ECO:0000313" key="4">
    <source>
        <dbReference type="EMBL" id="OGG41494.1"/>
    </source>
</evidence>
<dbReference type="GO" id="GO:0009982">
    <property type="term" value="F:pseudouridine synthase activity"/>
    <property type="evidence" value="ECO:0007669"/>
    <property type="project" value="InterPro"/>
</dbReference>